<sequence>MTLQTYFGIRARGLELVAQAEGVPKSDLVGWGASPDEADELLGLFAVYFGDTPYTVIQAKARRTDHGYFDLLRIERHVKKVKHALKRWKLRRTLCETPAHMIDSVARAELAKLKKPKKDPEFGVAIRRYERYRQIVITGAPLTMESFWQTQDGSIERFENTVFDGVGAPSVAVNMIVTLDQHDQIVDGDGEEITLRTTNGATMTGAQYLNMRLAEHGYVLLVHPVEGKCNLYRTQRFANPKQRHAASIMNPTCSTPGCRKPATECQVHHVVAYKNGGDTNMNSTVMACGYHNGVNGDDPDFTPRGRMEIAAGIGAWRPPWGGPLLFNESAFRFPAAAKIS</sequence>
<gene>
    <name evidence="1" type="ORF">CENDO_08640</name>
</gene>
<dbReference type="AlphaFoldDB" id="A0A4V1CER2"/>
<dbReference type="KEGG" id="cee:CENDO_08640"/>
<name>A0A4V1CER2_9CORY</name>
<dbReference type="InterPro" id="IPR003615">
    <property type="entry name" value="HNH_nuc"/>
</dbReference>
<proteinExistence type="predicted"/>
<evidence type="ECO:0000313" key="2">
    <source>
        <dbReference type="Proteomes" id="UP000296352"/>
    </source>
</evidence>
<protein>
    <recommendedName>
        <fullName evidence="3">HNH nuclease domain-containing protein</fullName>
    </recommendedName>
</protein>
<dbReference type="CDD" id="cd00085">
    <property type="entry name" value="HNHc"/>
    <property type="match status" value="1"/>
</dbReference>
<organism evidence="1 2">
    <name type="scientific">Corynebacterium endometrii</name>
    <dbReference type="NCBI Taxonomy" id="2488819"/>
    <lineage>
        <taxon>Bacteria</taxon>
        <taxon>Bacillati</taxon>
        <taxon>Actinomycetota</taxon>
        <taxon>Actinomycetes</taxon>
        <taxon>Mycobacteriales</taxon>
        <taxon>Corynebacteriaceae</taxon>
        <taxon>Corynebacterium</taxon>
    </lineage>
</organism>
<dbReference type="Proteomes" id="UP000296352">
    <property type="component" value="Chromosome"/>
</dbReference>
<accession>A0A4V1CER2</accession>
<dbReference type="OrthoDB" id="4412276at2"/>
<reference evidence="1 2" key="1">
    <citation type="submission" date="2019-04" db="EMBL/GenBank/DDBJ databases">
        <title>Corynebacterium endometrii sp. nov., isolated from the uterus of a cow with endometritis.</title>
        <authorList>
            <person name="Ballas P."/>
            <person name="Ruckert C."/>
            <person name="Wagener K."/>
            <person name="Drillich M."/>
            <person name="Kaempfer P."/>
            <person name="Busse H.-J."/>
            <person name="Ehling-Schulz M."/>
        </authorList>
    </citation>
    <scope>NUCLEOTIDE SEQUENCE [LARGE SCALE GENOMIC DNA]</scope>
    <source>
        <strain evidence="1 2">LMM-1653</strain>
    </source>
</reference>
<evidence type="ECO:0008006" key="3">
    <source>
        <dbReference type="Google" id="ProtNLM"/>
    </source>
</evidence>
<dbReference type="EMBL" id="CP039247">
    <property type="protein sequence ID" value="QCB28998.1"/>
    <property type="molecule type" value="Genomic_DNA"/>
</dbReference>
<keyword evidence="2" id="KW-1185">Reference proteome</keyword>
<evidence type="ECO:0000313" key="1">
    <source>
        <dbReference type="EMBL" id="QCB28998.1"/>
    </source>
</evidence>
<dbReference type="RefSeq" id="WP_136141652.1">
    <property type="nucleotide sequence ID" value="NZ_CP039247.1"/>
</dbReference>